<accession>A0AAV8Z074</accession>
<evidence type="ECO:0000313" key="5">
    <source>
        <dbReference type="Proteomes" id="UP001162162"/>
    </source>
</evidence>
<sequence>MSDYLEDVGINAYYYYYNLHYPFWMKSSEYGFANVHRGIQYFYFYQQLLAKYYSERISYGLGEIPFINLELPVETPYYPSLEYPQGLEFPYRPPFAKLQEVYYNYGQQWSFKGIYGYSYELVKTLAQRLHNLIDRGYVYVHDQKINLYTPEGLNILGNIIESNPDSPDHKFYGYLWLYARHLLGYSYQPLHYDLVIPSALEHFETSLRDPMFYQLYKIIWTGFYMYLYQQKPYTLHDLVYPGVEITHVEVDKLVTYDELVYSDLSNAVFLSEEELLDDSFHIRVAQEKLNHKPFNYKITVKSEHDAKSVVKIFLAPMYDEYHRYINISENQVNMVLLDYFVYSLKSGENVIARSSQDSHLYAPDLLSYHELYTQYASAQHSKGESPTIQNPNYYAFPHRHMLPHGSEAGTPYLLYVFIYPYVQSPQSYTGDVYSNYFYPYEGHAQFYDNYSLPYPFDKPIIHEHIWLDSIPNSYMYEAKVYHLPGNVNVVH</sequence>
<evidence type="ECO:0000256" key="1">
    <source>
        <dbReference type="ARBA" id="ARBA00022761"/>
    </source>
</evidence>
<reference evidence="4" key="1">
    <citation type="journal article" date="2023" name="Insect Mol. Biol.">
        <title>Genome sequencing provides insights into the evolution of gene families encoding plant cell wall-degrading enzymes in longhorned beetles.</title>
        <authorList>
            <person name="Shin N.R."/>
            <person name="Okamura Y."/>
            <person name="Kirsch R."/>
            <person name="Pauchet Y."/>
        </authorList>
    </citation>
    <scope>NUCLEOTIDE SEQUENCE</scope>
    <source>
        <strain evidence="4">AMC_N1</strain>
    </source>
</reference>
<dbReference type="AlphaFoldDB" id="A0AAV8Z074"/>
<evidence type="ECO:0000313" key="4">
    <source>
        <dbReference type="EMBL" id="KAJ8957384.1"/>
    </source>
</evidence>
<dbReference type="PRINTS" id="PR00187">
    <property type="entry name" value="HAEMOCYANIN"/>
</dbReference>
<dbReference type="Pfam" id="PF00372">
    <property type="entry name" value="Hemocyanin_M"/>
    <property type="match status" value="1"/>
</dbReference>
<dbReference type="InterPro" id="IPR014756">
    <property type="entry name" value="Ig_E-set"/>
</dbReference>
<proteinExistence type="predicted"/>
<dbReference type="Pfam" id="PF03723">
    <property type="entry name" value="Hemocyanin_C"/>
    <property type="match status" value="1"/>
</dbReference>
<dbReference type="InterPro" id="IPR008922">
    <property type="entry name" value="Di-copper_centre_dom_sf"/>
</dbReference>
<dbReference type="GO" id="GO:0045735">
    <property type="term" value="F:nutrient reservoir activity"/>
    <property type="evidence" value="ECO:0007669"/>
    <property type="project" value="UniProtKB-KW"/>
</dbReference>
<dbReference type="InterPro" id="IPR005203">
    <property type="entry name" value="Hemocyanin_C"/>
</dbReference>
<feature type="domain" description="Hemocyanin C-terminal" evidence="3">
    <location>
        <begin position="232"/>
        <end position="482"/>
    </location>
</feature>
<dbReference type="InterPro" id="IPR037020">
    <property type="entry name" value="Hemocyanin_C_sf"/>
</dbReference>
<keyword evidence="5" id="KW-1185">Reference proteome</keyword>
<dbReference type="Gene3D" id="2.60.40.1520">
    <property type="entry name" value="Hemocyanin, C-terminal domain"/>
    <property type="match status" value="1"/>
</dbReference>
<feature type="domain" description="Hemocyanin middle" evidence="2">
    <location>
        <begin position="4"/>
        <end position="220"/>
    </location>
</feature>
<dbReference type="InterPro" id="IPR000896">
    <property type="entry name" value="Hemocyanin/hexamerin_mid_dom"/>
</dbReference>
<dbReference type="InterPro" id="IPR013788">
    <property type="entry name" value="Hemocyanin/hexamerin"/>
</dbReference>
<protein>
    <submittedName>
        <fullName evidence="4">Uncharacterized protein</fullName>
    </submittedName>
</protein>
<dbReference type="Proteomes" id="UP001162162">
    <property type="component" value="Unassembled WGS sequence"/>
</dbReference>
<dbReference type="SUPFAM" id="SSF48056">
    <property type="entry name" value="Di-copper centre-containing domain"/>
    <property type="match status" value="1"/>
</dbReference>
<keyword evidence="1" id="KW-0758">Storage protein</keyword>
<dbReference type="EMBL" id="JAPWTK010000023">
    <property type="protein sequence ID" value="KAJ8957384.1"/>
    <property type="molecule type" value="Genomic_DNA"/>
</dbReference>
<dbReference type="PROSITE" id="PS00210">
    <property type="entry name" value="HEMOCYANIN_2"/>
    <property type="match status" value="1"/>
</dbReference>
<dbReference type="Gene3D" id="1.10.1280.10">
    <property type="entry name" value="Di-copper center containing domain from catechol oxidase"/>
    <property type="match status" value="1"/>
</dbReference>
<gene>
    <name evidence="4" type="ORF">NQ318_004864</name>
</gene>
<dbReference type="SUPFAM" id="SSF81296">
    <property type="entry name" value="E set domains"/>
    <property type="match status" value="1"/>
</dbReference>
<name>A0AAV8Z074_9CUCU</name>
<dbReference type="GO" id="GO:0005615">
    <property type="term" value="C:extracellular space"/>
    <property type="evidence" value="ECO:0007669"/>
    <property type="project" value="UniProtKB-ARBA"/>
</dbReference>
<comment type="caution">
    <text evidence="4">The sequence shown here is derived from an EMBL/GenBank/DDBJ whole genome shotgun (WGS) entry which is preliminary data.</text>
</comment>
<evidence type="ECO:0000259" key="3">
    <source>
        <dbReference type="Pfam" id="PF03723"/>
    </source>
</evidence>
<evidence type="ECO:0000259" key="2">
    <source>
        <dbReference type="Pfam" id="PF00372"/>
    </source>
</evidence>
<organism evidence="4 5">
    <name type="scientific">Aromia moschata</name>
    <dbReference type="NCBI Taxonomy" id="1265417"/>
    <lineage>
        <taxon>Eukaryota</taxon>
        <taxon>Metazoa</taxon>
        <taxon>Ecdysozoa</taxon>
        <taxon>Arthropoda</taxon>
        <taxon>Hexapoda</taxon>
        <taxon>Insecta</taxon>
        <taxon>Pterygota</taxon>
        <taxon>Neoptera</taxon>
        <taxon>Endopterygota</taxon>
        <taxon>Coleoptera</taxon>
        <taxon>Polyphaga</taxon>
        <taxon>Cucujiformia</taxon>
        <taxon>Chrysomeloidea</taxon>
        <taxon>Cerambycidae</taxon>
        <taxon>Cerambycinae</taxon>
        <taxon>Callichromatini</taxon>
        <taxon>Aromia</taxon>
    </lineage>
</organism>
<dbReference type="PANTHER" id="PTHR11511">
    <property type="entry name" value="LARVAL STORAGE PROTEIN/PHENOLOXIDASE"/>
    <property type="match status" value="1"/>
</dbReference>
<dbReference type="PANTHER" id="PTHR11511:SF5">
    <property type="entry name" value="FAT-BODY PROTEIN 1-RELATED"/>
    <property type="match status" value="1"/>
</dbReference>